<organism evidence="18 19">
    <name type="scientific">Pontibacter fetidus</name>
    <dbReference type="NCBI Taxonomy" id="2700082"/>
    <lineage>
        <taxon>Bacteria</taxon>
        <taxon>Pseudomonadati</taxon>
        <taxon>Bacteroidota</taxon>
        <taxon>Cytophagia</taxon>
        <taxon>Cytophagales</taxon>
        <taxon>Hymenobacteraceae</taxon>
        <taxon>Pontibacter</taxon>
    </lineage>
</organism>
<dbReference type="Proteomes" id="UP000478546">
    <property type="component" value="Unassembled WGS sequence"/>
</dbReference>
<dbReference type="GO" id="GO:0005829">
    <property type="term" value="C:cytosol"/>
    <property type="evidence" value="ECO:0007669"/>
    <property type="project" value="TreeGrafter"/>
</dbReference>
<dbReference type="CDD" id="cd01335">
    <property type="entry name" value="Radical_SAM"/>
    <property type="match status" value="1"/>
</dbReference>
<accession>A0A6B2GX93</accession>
<evidence type="ECO:0000313" key="19">
    <source>
        <dbReference type="Proteomes" id="UP000478546"/>
    </source>
</evidence>
<keyword evidence="19" id="KW-1185">Reference proteome</keyword>
<evidence type="ECO:0000256" key="11">
    <source>
        <dbReference type="ARBA" id="ARBA00023014"/>
    </source>
</evidence>
<evidence type="ECO:0000256" key="5">
    <source>
        <dbReference type="ARBA" id="ARBA00022490"/>
    </source>
</evidence>
<dbReference type="NCBIfam" id="TIGR01579">
    <property type="entry name" value="MiaB-like-C"/>
    <property type="match status" value="1"/>
</dbReference>
<dbReference type="InterPro" id="IPR005840">
    <property type="entry name" value="Ribosomal_uS12_MeSTrfase_RimO"/>
</dbReference>
<comment type="function">
    <text evidence="2">Catalyzes the methylthiolation of N6-threonylcarbamoyladenosine (t(6)A), leading to the formation of 2-methylthio-N6-threonylcarbamoyladenosine (ms(2)t(6)A) at position 37 in tRNAs that read codons beginning with adenine.</text>
</comment>
<dbReference type="Pfam" id="PF00919">
    <property type="entry name" value="UPF0004"/>
    <property type="match status" value="1"/>
</dbReference>
<reference evidence="18 19" key="1">
    <citation type="submission" date="2020-01" db="EMBL/GenBank/DDBJ databases">
        <authorList>
            <person name="Kim M.K."/>
        </authorList>
    </citation>
    <scope>NUCLEOTIDE SEQUENCE [LARGE SCALE GENOMIC DNA]</scope>
    <source>
        <strain evidence="18 19">BT213</strain>
    </source>
</reference>
<dbReference type="FunFam" id="3.40.50.12160:FF:000004">
    <property type="entry name" value="Threonylcarbamoyladenosine tRNA methylthiotransferase MtaB"/>
    <property type="match status" value="1"/>
</dbReference>
<evidence type="ECO:0000256" key="9">
    <source>
        <dbReference type="ARBA" id="ARBA00022723"/>
    </source>
</evidence>
<dbReference type="SMART" id="SM00729">
    <property type="entry name" value="Elp3"/>
    <property type="match status" value="1"/>
</dbReference>
<keyword evidence="6 18" id="KW-0808">Transferase</keyword>
<dbReference type="Gene3D" id="3.40.50.12160">
    <property type="entry name" value="Methylthiotransferase, N-terminal domain"/>
    <property type="match status" value="1"/>
</dbReference>
<dbReference type="InterPro" id="IPR006467">
    <property type="entry name" value="MiaB-like_bact"/>
</dbReference>
<dbReference type="RefSeq" id="WP_162344526.1">
    <property type="nucleotide sequence ID" value="NZ_JAAEAA010000001.1"/>
</dbReference>
<dbReference type="AlphaFoldDB" id="A0A6B2GX93"/>
<dbReference type="InterPro" id="IPR007197">
    <property type="entry name" value="rSAM"/>
</dbReference>
<dbReference type="PROSITE" id="PS51449">
    <property type="entry name" value="MTTASE_N"/>
    <property type="match status" value="1"/>
</dbReference>
<dbReference type="InterPro" id="IPR058240">
    <property type="entry name" value="rSAM_sf"/>
</dbReference>
<keyword evidence="9" id="KW-0479">Metal-binding</keyword>
<dbReference type="GO" id="GO:0035598">
    <property type="term" value="F:tRNA (N(6)-L-threonylcarbamoyladenosine(37)-C(2))-methylthiotransferase activity"/>
    <property type="evidence" value="ECO:0007669"/>
    <property type="project" value="UniProtKB-EC"/>
</dbReference>
<keyword evidence="10" id="KW-0408">Iron</keyword>
<dbReference type="SFLD" id="SFLDG01061">
    <property type="entry name" value="methylthiotransferase"/>
    <property type="match status" value="1"/>
</dbReference>
<dbReference type="EC" id="2.8.4.5" evidence="3"/>
<comment type="catalytic activity">
    <reaction evidence="13">
        <text>N(6)-L-threonylcarbamoyladenosine(37) in tRNA + (sulfur carrier)-SH + AH2 + 2 S-adenosyl-L-methionine = 2-methylsulfanyl-N(6)-L-threonylcarbamoyladenosine(37) in tRNA + (sulfur carrier)-H + 5'-deoxyadenosine + L-methionine + A + S-adenosyl-L-homocysteine + 2 H(+)</text>
        <dbReference type="Rhea" id="RHEA:37075"/>
        <dbReference type="Rhea" id="RHEA-COMP:10163"/>
        <dbReference type="Rhea" id="RHEA-COMP:11092"/>
        <dbReference type="Rhea" id="RHEA-COMP:14737"/>
        <dbReference type="Rhea" id="RHEA-COMP:14739"/>
        <dbReference type="ChEBI" id="CHEBI:13193"/>
        <dbReference type="ChEBI" id="CHEBI:15378"/>
        <dbReference type="ChEBI" id="CHEBI:17319"/>
        <dbReference type="ChEBI" id="CHEBI:17499"/>
        <dbReference type="ChEBI" id="CHEBI:29917"/>
        <dbReference type="ChEBI" id="CHEBI:57844"/>
        <dbReference type="ChEBI" id="CHEBI:57856"/>
        <dbReference type="ChEBI" id="CHEBI:59789"/>
        <dbReference type="ChEBI" id="CHEBI:64428"/>
        <dbReference type="ChEBI" id="CHEBI:74418"/>
        <dbReference type="ChEBI" id="CHEBI:74420"/>
        <dbReference type="EC" id="2.8.4.5"/>
    </reaction>
</comment>
<comment type="cofactor">
    <cofactor evidence="1">
        <name>[4Fe-4S] cluster</name>
        <dbReference type="ChEBI" id="CHEBI:49883"/>
    </cofactor>
</comment>
<dbReference type="InterPro" id="IPR006638">
    <property type="entry name" value="Elp3/MiaA/NifB-like_rSAM"/>
</dbReference>
<gene>
    <name evidence="18" type="primary">mtaB</name>
    <name evidence="18" type="ORF">GWO68_00980</name>
</gene>
<dbReference type="SUPFAM" id="SSF102114">
    <property type="entry name" value="Radical SAM enzymes"/>
    <property type="match status" value="1"/>
</dbReference>
<dbReference type="Gene3D" id="3.80.30.20">
    <property type="entry name" value="tm_1862 like domain"/>
    <property type="match status" value="1"/>
</dbReference>
<dbReference type="InterPro" id="IPR005839">
    <property type="entry name" value="Methylthiotransferase"/>
</dbReference>
<evidence type="ECO:0000259" key="17">
    <source>
        <dbReference type="PROSITE" id="PS51918"/>
    </source>
</evidence>
<dbReference type="NCBIfam" id="TIGR00089">
    <property type="entry name" value="MiaB/RimO family radical SAM methylthiotransferase"/>
    <property type="match status" value="1"/>
</dbReference>
<dbReference type="SFLD" id="SFLDS00029">
    <property type="entry name" value="Radical_SAM"/>
    <property type="match status" value="1"/>
</dbReference>
<evidence type="ECO:0000256" key="6">
    <source>
        <dbReference type="ARBA" id="ARBA00022679"/>
    </source>
</evidence>
<keyword evidence="11" id="KW-0411">Iron-sulfur</keyword>
<keyword evidence="8" id="KW-0819">tRNA processing</keyword>
<evidence type="ECO:0000256" key="14">
    <source>
        <dbReference type="ARBA" id="ARBA00061574"/>
    </source>
</evidence>
<protein>
    <recommendedName>
        <fullName evidence="15">Threonylcarbamoyladenosine tRNA methylthiotransferase MtaB</fullName>
        <ecNumber evidence="3">2.8.4.5</ecNumber>
    </recommendedName>
    <alternativeName>
        <fullName evidence="12">tRNA-t(6)A37 methylthiotransferase</fullName>
    </alternativeName>
</protein>
<name>A0A6B2GX93_9BACT</name>
<dbReference type="GO" id="GO:0046872">
    <property type="term" value="F:metal ion binding"/>
    <property type="evidence" value="ECO:0007669"/>
    <property type="project" value="UniProtKB-KW"/>
</dbReference>
<sequence>MKKVAFYTLGCKLNYSETSTIGRIFQERGFEKVEFTDTPDIYVINTCSVTDNADKKCRKIVKEAQKHSPNAFITILGCYAQLKPKEIAEIPGVDAVLGAAEKFQLVDILDGFTKKEKAEVYASPISEANTFHNSYSFGDRTRTFLKVQDGCDYSCSFCTIPLARGNSRSDTIENVVRSANEIAESGVKEIVLTGVNTGDFGLQDGERVETFFDLVKELDKVENIERFRISSIEPNLLKDEIMEFVAQSNRFMPHFHIPLQSGSNKILKLMRRRYQRELYADRVSKIKALMPHCCIGVDVIVGFPGETEEDFIETYNFINGLDVSYLHVFPYSERENTLAPEMPGKVSIKERNRRADMLRILSEKKKRYFYEQNIGKEFTVLFEDDVKDGIMEGWTENYVRVAAKYDPVLVNEMKHVRLTGINAAGLMEAEETYTEVLKH</sequence>
<evidence type="ECO:0000256" key="2">
    <source>
        <dbReference type="ARBA" id="ARBA00002399"/>
    </source>
</evidence>
<dbReference type="PROSITE" id="PS51918">
    <property type="entry name" value="RADICAL_SAM"/>
    <property type="match status" value="1"/>
</dbReference>
<dbReference type="Pfam" id="PF04055">
    <property type="entry name" value="Radical_SAM"/>
    <property type="match status" value="1"/>
</dbReference>
<dbReference type="PROSITE" id="PS01278">
    <property type="entry name" value="MTTASE_RADICAL"/>
    <property type="match status" value="1"/>
</dbReference>
<dbReference type="GO" id="GO:0051539">
    <property type="term" value="F:4 iron, 4 sulfur cluster binding"/>
    <property type="evidence" value="ECO:0007669"/>
    <property type="project" value="UniProtKB-KW"/>
</dbReference>
<evidence type="ECO:0000256" key="4">
    <source>
        <dbReference type="ARBA" id="ARBA00022485"/>
    </source>
</evidence>
<evidence type="ECO:0000256" key="3">
    <source>
        <dbReference type="ARBA" id="ARBA00013273"/>
    </source>
</evidence>
<evidence type="ECO:0000256" key="8">
    <source>
        <dbReference type="ARBA" id="ARBA00022694"/>
    </source>
</evidence>
<evidence type="ECO:0000256" key="13">
    <source>
        <dbReference type="ARBA" id="ARBA00051661"/>
    </source>
</evidence>
<evidence type="ECO:0000256" key="12">
    <source>
        <dbReference type="ARBA" id="ARBA00031213"/>
    </source>
</evidence>
<evidence type="ECO:0000256" key="10">
    <source>
        <dbReference type="ARBA" id="ARBA00023004"/>
    </source>
</evidence>
<keyword evidence="5" id="KW-0963">Cytoplasm</keyword>
<dbReference type="InterPro" id="IPR013848">
    <property type="entry name" value="Methylthiotransferase_N"/>
</dbReference>
<proteinExistence type="inferred from homology"/>
<comment type="caution">
    <text evidence="18">The sequence shown here is derived from an EMBL/GenBank/DDBJ whole genome shotgun (WGS) entry which is preliminary data.</text>
</comment>
<evidence type="ECO:0000256" key="7">
    <source>
        <dbReference type="ARBA" id="ARBA00022691"/>
    </source>
</evidence>
<keyword evidence="7" id="KW-0949">S-adenosyl-L-methionine</keyword>
<evidence type="ECO:0000259" key="16">
    <source>
        <dbReference type="PROSITE" id="PS51449"/>
    </source>
</evidence>
<evidence type="ECO:0000256" key="1">
    <source>
        <dbReference type="ARBA" id="ARBA00001966"/>
    </source>
</evidence>
<dbReference type="PANTHER" id="PTHR43837">
    <property type="entry name" value="RIBOSOMAL PROTEIN S12 METHYLTHIOTRANSFERASE RIMO"/>
    <property type="match status" value="1"/>
</dbReference>
<evidence type="ECO:0000313" key="18">
    <source>
        <dbReference type="EMBL" id="NDK54478.1"/>
    </source>
</evidence>
<dbReference type="FunFam" id="3.80.30.20:FF:000001">
    <property type="entry name" value="tRNA-2-methylthio-N(6)-dimethylallyladenosine synthase 2"/>
    <property type="match status" value="1"/>
</dbReference>
<dbReference type="PANTHER" id="PTHR43837:SF1">
    <property type="entry name" value="RIBOSOMAL PROTEIN US12 METHYLTHIOTRANSFERASE RIMO"/>
    <property type="match status" value="1"/>
</dbReference>
<dbReference type="InterPro" id="IPR020612">
    <property type="entry name" value="Methylthiotransferase_CS"/>
</dbReference>
<evidence type="ECO:0000256" key="15">
    <source>
        <dbReference type="ARBA" id="ARBA00069898"/>
    </source>
</evidence>
<dbReference type="InterPro" id="IPR023404">
    <property type="entry name" value="rSAM_horseshoe"/>
</dbReference>
<keyword evidence="4" id="KW-0004">4Fe-4S</keyword>
<dbReference type="SFLD" id="SFLDG01082">
    <property type="entry name" value="B12-binding_domain_containing"/>
    <property type="match status" value="1"/>
</dbReference>
<dbReference type="GO" id="GO:0035599">
    <property type="term" value="F:aspartic acid methylthiotransferase activity"/>
    <property type="evidence" value="ECO:0007669"/>
    <property type="project" value="TreeGrafter"/>
</dbReference>
<comment type="similarity">
    <text evidence="14">Belongs to the methylthiotransferase family. MtaB subfamily.</text>
</comment>
<dbReference type="EMBL" id="JAAEAA010000001">
    <property type="protein sequence ID" value="NDK54478.1"/>
    <property type="molecule type" value="Genomic_DNA"/>
</dbReference>
<feature type="domain" description="Radical SAM core" evidence="17">
    <location>
        <begin position="137"/>
        <end position="371"/>
    </location>
</feature>
<feature type="domain" description="MTTase N-terminal" evidence="16">
    <location>
        <begin position="2"/>
        <end position="114"/>
    </location>
</feature>
<dbReference type="InterPro" id="IPR038135">
    <property type="entry name" value="Methylthiotransferase_N_sf"/>
</dbReference>